<dbReference type="EMBL" id="JASVDS010000010">
    <property type="protein sequence ID" value="MDL5034597.1"/>
    <property type="molecule type" value="Genomic_DNA"/>
</dbReference>
<proteinExistence type="predicted"/>
<dbReference type="PROSITE" id="PS50110">
    <property type="entry name" value="RESPONSE_REGULATORY"/>
    <property type="match status" value="1"/>
</dbReference>
<accession>A0ABT7LNZ0</accession>
<sequence length="132" mass="14828">MRKQLLLIESRTDIRQQLRASLETEDVDILECADAATAEILARSCRPDAVVLDRFMPGPVDGMELCRRIKADPSLWRTKILMLGGNQFEDIVIDLADGADEYLPEACPAHHVQQQLSAWLEDVPETILDISL</sequence>
<name>A0ABT7LNZ0_9BURK</name>
<dbReference type="Gene3D" id="3.40.50.2300">
    <property type="match status" value="1"/>
</dbReference>
<evidence type="ECO:0000256" key="1">
    <source>
        <dbReference type="ARBA" id="ARBA00022553"/>
    </source>
</evidence>
<dbReference type="RefSeq" id="WP_285984670.1">
    <property type="nucleotide sequence ID" value="NZ_JASVDS010000010.1"/>
</dbReference>
<evidence type="ECO:0000256" key="2">
    <source>
        <dbReference type="PROSITE-ProRule" id="PRU00169"/>
    </source>
</evidence>
<feature type="modified residue" description="4-aspartylphosphate" evidence="2">
    <location>
        <position position="53"/>
    </location>
</feature>
<dbReference type="InterPro" id="IPR011006">
    <property type="entry name" value="CheY-like_superfamily"/>
</dbReference>
<keyword evidence="1 2" id="KW-0597">Phosphoprotein</keyword>
<reference evidence="4 5" key="1">
    <citation type="submission" date="2023-06" db="EMBL/GenBank/DDBJ databases">
        <title>Pelomonas sp. APW6 16S ribosomal RNA gene genome sequencing and assembly.</title>
        <authorList>
            <person name="Woo H."/>
        </authorList>
    </citation>
    <scope>NUCLEOTIDE SEQUENCE [LARGE SCALE GENOMIC DNA]</scope>
    <source>
        <strain evidence="4 5">APW6</strain>
    </source>
</reference>
<dbReference type="InterPro" id="IPR001789">
    <property type="entry name" value="Sig_transdc_resp-reg_receiver"/>
</dbReference>
<feature type="domain" description="Response regulatory" evidence="3">
    <location>
        <begin position="4"/>
        <end position="120"/>
    </location>
</feature>
<organism evidence="4 5">
    <name type="scientific">Roseateles subflavus</name>
    <dbReference type="NCBI Taxonomy" id="3053353"/>
    <lineage>
        <taxon>Bacteria</taxon>
        <taxon>Pseudomonadati</taxon>
        <taxon>Pseudomonadota</taxon>
        <taxon>Betaproteobacteria</taxon>
        <taxon>Burkholderiales</taxon>
        <taxon>Sphaerotilaceae</taxon>
        <taxon>Roseateles</taxon>
    </lineage>
</organism>
<evidence type="ECO:0000313" key="5">
    <source>
        <dbReference type="Proteomes" id="UP001238603"/>
    </source>
</evidence>
<dbReference type="InterPro" id="IPR050595">
    <property type="entry name" value="Bact_response_regulator"/>
</dbReference>
<dbReference type="Pfam" id="PF00072">
    <property type="entry name" value="Response_reg"/>
    <property type="match status" value="1"/>
</dbReference>
<dbReference type="PANTHER" id="PTHR44591">
    <property type="entry name" value="STRESS RESPONSE REGULATOR PROTEIN 1"/>
    <property type="match status" value="1"/>
</dbReference>
<evidence type="ECO:0000259" key="3">
    <source>
        <dbReference type="PROSITE" id="PS50110"/>
    </source>
</evidence>
<protein>
    <submittedName>
        <fullName evidence="4">Response regulator</fullName>
    </submittedName>
</protein>
<evidence type="ECO:0000313" key="4">
    <source>
        <dbReference type="EMBL" id="MDL5034597.1"/>
    </source>
</evidence>
<dbReference type="SMART" id="SM00448">
    <property type="entry name" value="REC"/>
    <property type="match status" value="1"/>
</dbReference>
<dbReference type="SUPFAM" id="SSF52172">
    <property type="entry name" value="CheY-like"/>
    <property type="match status" value="1"/>
</dbReference>
<keyword evidence="5" id="KW-1185">Reference proteome</keyword>
<gene>
    <name evidence="4" type="ORF">QRD43_22015</name>
</gene>
<dbReference type="PANTHER" id="PTHR44591:SF3">
    <property type="entry name" value="RESPONSE REGULATORY DOMAIN-CONTAINING PROTEIN"/>
    <property type="match status" value="1"/>
</dbReference>
<dbReference type="Proteomes" id="UP001238603">
    <property type="component" value="Unassembled WGS sequence"/>
</dbReference>
<comment type="caution">
    <text evidence="4">The sequence shown here is derived from an EMBL/GenBank/DDBJ whole genome shotgun (WGS) entry which is preliminary data.</text>
</comment>